<feature type="region of interest" description="Disordered" evidence="15">
    <location>
        <begin position="478"/>
        <end position="510"/>
    </location>
</feature>
<dbReference type="FunFam" id="1.10.472.10:FF:000038">
    <property type="entry name" value="Cyclin F"/>
    <property type="match status" value="1"/>
</dbReference>
<evidence type="ECO:0000256" key="14">
    <source>
        <dbReference type="RuleBase" id="RU000383"/>
    </source>
</evidence>
<feature type="domain" description="Cyclin-like" evidence="16">
    <location>
        <begin position="316"/>
        <end position="405"/>
    </location>
</feature>
<evidence type="ECO:0000256" key="1">
    <source>
        <dbReference type="ARBA" id="ARBA00004114"/>
    </source>
</evidence>
<evidence type="ECO:0000259" key="17">
    <source>
        <dbReference type="SMART" id="SM01332"/>
    </source>
</evidence>
<evidence type="ECO:0000256" key="6">
    <source>
        <dbReference type="ARBA" id="ARBA00022490"/>
    </source>
</evidence>
<feature type="region of interest" description="Disordered" evidence="15">
    <location>
        <begin position="559"/>
        <end position="641"/>
    </location>
</feature>
<organism evidence="18 19">
    <name type="scientific">Lonchura striata</name>
    <name type="common">white-rumped munia</name>
    <dbReference type="NCBI Taxonomy" id="40157"/>
    <lineage>
        <taxon>Eukaryota</taxon>
        <taxon>Metazoa</taxon>
        <taxon>Chordata</taxon>
        <taxon>Craniata</taxon>
        <taxon>Vertebrata</taxon>
        <taxon>Euteleostomi</taxon>
        <taxon>Archelosauria</taxon>
        <taxon>Archosauria</taxon>
        <taxon>Dinosauria</taxon>
        <taxon>Saurischia</taxon>
        <taxon>Theropoda</taxon>
        <taxon>Coelurosauria</taxon>
        <taxon>Aves</taxon>
        <taxon>Neognathae</taxon>
        <taxon>Neoaves</taxon>
        <taxon>Telluraves</taxon>
        <taxon>Australaves</taxon>
        <taxon>Passeriformes</taxon>
        <taxon>Passeroidea</taxon>
        <taxon>Estrildidae</taxon>
        <taxon>Estrildinae</taxon>
        <taxon>Lonchura</taxon>
    </lineage>
</organism>
<dbReference type="InterPro" id="IPR036915">
    <property type="entry name" value="Cyclin-like_sf"/>
</dbReference>
<sequence length="672" mass="75071">MGEVHSHLKYLVDNHSSVWAHASFQDLWPSPNHLRMFERAAESGNFEAAVKLSLAYLYNEGLSITGHGRAEVNGIKASHYFSLAEHLNVCAVPFIWLFIRPPWSFSGSCCKAVVYESLKAECQLDKAQKGSILHSLAKVLNFFEMSDPGRYLQSLRKLRDYAAKGCWEAQIALAKACGTGNQLGLEAKSSREMVSQIFQASLPISKQSIFTVQKGMNEIMRYILVDWLVEVATMKDFSSLCLHMTVGCVDRYLTLRPVPRARLQLLGIACMVICTRFISKEMLTIREAVWLTDNSYKYEELVRMMGEIISALEGKIRIPTILDYKEVLSSIVLLERRTLHLYSFICELSLLNTSLSVYSPAQLAAAALLLAKMLHGQAHPWTTQLSECTGFSQEDLLPCVLSLHQKCFHDDAPKDYRQVSLMAVKQRFEDERYEEIGKEQVMSYSQLCSLLGVKQKDPEPSPLHRNVVEIQTFLSSPSGKRAKRRREDSIQDDRGSFVTTPTAELSSQEESLLDNFLDWSLDSCSGYEGDQESEGEREGDVTSPSGILDVTVLYLDPAEHCGQDSSDEDSLPGEWDGSGAPHGEGELPGAYLTPRNPNPEGSSGYSSVNTASPTSSVEGSPEAPPKPTSALPHGNSMNRELCQPHYLHRRQVKRKNMAEHTEERLNLAFLSL</sequence>
<dbReference type="PROSITE" id="PS00292">
    <property type="entry name" value="CYCLINS"/>
    <property type="match status" value="1"/>
</dbReference>
<dbReference type="AlphaFoldDB" id="A0A218UR48"/>
<evidence type="ECO:0000256" key="8">
    <source>
        <dbReference type="ARBA" id="ARBA00022776"/>
    </source>
</evidence>
<evidence type="ECO:0000259" key="16">
    <source>
        <dbReference type="SMART" id="SM00385"/>
    </source>
</evidence>
<evidence type="ECO:0000256" key="3">
    <source>
        <dbReference type="ARBA" id="ARBA00004556"/>
    </source>
</evidence>
<dbReference type="GO" id="GO:0005814">
    <property type="term" value="C:centriole"/>
    <property type="evidence" value="ECO:0007669"/>
    <property type="project" value="UniProtKB-SubCell"/>
</dbReference>
<dbReference type="InterPro" id="IPR004367">
    <property type="entry name" value="Cyclin_C-dom"/>
</dbReference>
<accession>A0A218UR48</accession>
<evidence type="ECO:0000256" key="10">
    <source>
        <dbReference type="ARBA" id="ARBA00023127"/>
    </source>
</evidence>
<evidence type="ECO:0000313" key="19">
    <source>
        <dbReference type="Proteomes" id="UP000197619"/>
    </source>
</evidence>
<keyword evidence="19" id="KW-1185">Reference proteome</keyword>
<keyword evidence="10 14" id="KW-0195">Cyclin</keyword>
<dbReference type="SMART" id="SM00385">
    <property type="entry name" value="CYCLIN"/>
    <property type="match status" value="2"/>
</dbReference>
<evidence type="ECO:0000256" key="13">
    <source>
        <dbReference type="ARBA" id="ARBA00023306"/>
    </source>
</evidence>
<comment type="caution">
    <text evidence="18">The sequence shown here is derived from an EMBL/GenBank/DDBJ whole genome shotgun (WGS) entry which is preliminary data.</text>
</comment>
<dbReference type="InterPro" id="IPR039361">
    <property type="entry name" value="Cyclin"/>
</dbReference>
<name>A0A218UR48_9PASE</name>
<gene>
    <name evidence="18" type="primary">CCNF</name>
    <name evidence="18" type="ORF">RLOC_00003456</name>
</gene>
<dbReference type="InterPro" id="IPR006671">
    <property type="entry name" value="Cyclin_N"/>
</dbReference>
<keyword evidence="12" id="KW-0539">Nucleus</keyword>
<dbReference type="GO" id="GO:0005634">
    <property type="term" value="C:nucleus"/>
    <property type="evidence" value="ECO:0007669"/>
    <property type="project" value="UniProtKB-SubCell"/>
</dbReference>
<evidence type="ECO:0000256" key="2">
    <source>
        <dbReference type="ARBA" id="ARBA00004123"/>
    </source>
</evidence>
<comment type="similarity">
    <text evidence="4">Belongs to the cyclin family. Cyclin AB subfamily.</text>
</comment>
<dbReference type="EMBL" id="MUZQ01000184">
    <property type="protein sequence ID" value="OWK55832.1"/>
    <property type="molecule type" value="Genomic_DNA"/>
</dbReference>
<keyword evidence="6" id="KW-0963">Cytoplasm</keyword>
<dbReference type="GO" id="GO:0010826">
    <property type="term" value="P:negative regulation of centrosome duplication"/>
    <property type="evidence" value="ECO:0007669"/>
    <property type="project" value="UniProtKB-ARBA"/>
</dbReference>
<dbReference type="SUPFAM" id="SSF47954">
    <property type="entry name" value="Cyclin-like"/>
    <property type="match status" value="2"/>
</dbReference>
<dbReference type="InterPro" id="IPR048258">
    <property type="entry name" value="Cyclins_cyclin-box"/>
</dbReference>
<evidence type="ECO:0000313" key="18">
    <source>
        <dbReference type="EMBL" id="OWK55832.1"/>
    </source>
</evidence>
<evidence type="ECO:0000256" key="11">
    <source>
        <dbReference type="ARBA" id="ARBA00023212"/>
    </source>
</evidence>
<feature type="compositionally biased region" description="Polar residues" evidence="15">
    <location>
        <begin position="497"/>
        <end position="510"/>
    </location>
</feature>
<feature type="domain" description="Cyclin-like" evidence="16">
    <location>
        <begin position="226"/>
        <end position="310"/>
    </location>
</feature>
<evidence type="ECO:0000256" key="5">
    <source>
        <dbReference type="ARBA" id="ARBA00019493"/>
    </source>
</evidence>
<dbReference type="Pfam" id="PF00134">
    <property type="entry name" value="Cyclin_N"/>
    <property type="match status" value="1"/>
</dbReference>
<feature type="compositionally biased region" description="Polar residues" evidence="15">
    <location>
        <begin position="599"/>
        <end position="618"/>
    </location>
</feature>
<evidence type="ECO:0000256" key="12">
    <source>
        <dbReference type="ARBA" id="ARBA00023242"/>
    </source>
</evidence>
<keyword evidence="9" id="KW-0833">Ubl conjugation pathway</keyword>
<dbReference type="STRING" id="299123.ENSLSDP00000001590"/>
<dbReference type="CDD" id="cd20522">
    <property type="entry name" value="CYCLIN_CCNF_rpt2"/>
    <property type="match status" value="1"/>
</dbReference>
<evidence type="ECO:0000256" key="9">
    <source>
        <dbReference type="ARBA" id="ARBA00022786"/>
    </source>
</evidence>
<evidence type="ECO:0000256" key="15">
    <source>
        <dbReference type="SAM" id="MobiDB-lite"/>
    </source>
</evidence>
<dbReference type="GO" id="GO:0048471">
    <property type="term" value="C:perinuclear region of cytoplasm"/>
    <property type="evidence" value="ECO:0007669"/>
    <property type="project" value="UniProtKB-SubCell"/>
</dbReference>
<dbReference type="Gene3D" id="1.10.472.10">
    <property type="entry name" value="Cyclin-like"/>
    <property type="match status" value="2"/>
</dbReference>
<dbReference type="GO" id="GO:0051301">
    <property type="term" value="P:cell division"/>
    <property type="evidence" value="ECO:0007669"/>
    <property type="project" value="UniProtKB-KW"/>
</dbReference>
<protein>
    <recommendedName>
        <fullName evidence="5">Cyclin-F</fullName>
    </recommendedName>
</protein>
<keyword evidence="7" id="KW-0132">Cell division</keyword>
<dbReference type="CDD" id="cd20521">
    <property type="entry name" value="CYCLIN_CCNF_rpt1"/>
    <property type="match status" value="1"/>
</dbReference>
<dbReference type="FunFam" id="1.10.472.10:FF:000055">
    <property type="entry name" value="Cyclin F"/>
    <property type="match status" value="1"/>
</dbReference>
<dbReference type="Proteomes" id="UP000197619">
    <property type="component" value="Unassembled WGS sequence"/>
</dbReference>
<keyword evidence="11" id="KW-0206">Cytoskeleton</keyword>
<feature type="region of interest" description="Disordered" evidence="15">
    <location>
        <begin position="524"/>
        <end position="546"/>
    </location>
</feature>
<dbReference type="InterPro" id="IPR013763">
    <property type="entry name" value="Cyclin-like_dom"/>
</dbReference>
<evidence type="ECO:0000256" key="7">
    <source>
        <dbReference type="ARBA" id="ARBA00022618"/>
    </source>
</evidence>
<dbReference type="PANTHER" id="PTHR10177">
    <property type="entry name" value="CYCLINS"/>
    <property type="match status" value="1"/>
</dbReference>
<evidence type="ECO:0000256" key="4">
    <source>
        <dbReference type="ARBA" id="ARBA00006955"/>
    </source>
</evidence>
<dbReference type="Pfam" id="PF02984">
    <property type="entry name" value="Cyclin_C"/>
    <property type="match status" value="1"/>
</dbReference>
<dbReference type="SMART" id="SM01332">
    <property type="entry name" value="Cyclin_C"/>
    <property type="match status" value="1"/>
</dbReference>
<comment type="subcellular location">
    <subcellularLocation>
        <location evidence="1">Cytoplasm</location>
        <location evidence="1">Cytoskeleton</location>
        <location evidence="1">Microtubule organizing center</location>
        <location evidence="1">Centrosome</location>
        <location evidence="1">Centriole</location>
    </subcellularLocation>
    <subcellularLocation>
        <location evidence="3">Cytoplasm</location>
        <location evidence="3">Perinuclear region</location>
    </subcellularLocation>
    <subcellularLocation>
        <location evidence="2">Nucleus</location>
    </subcellularLocation>
</comment>
<keyword evidence="13" id="KW-0131">Cell cycle</keyword>
<proteinExistence type="inferred from homology"/>
<feature type="domain" description="Cyclin C-terminal" evidence="17">
    <location>
        <begin position="319"/>
        <end position="442"/>
    </location>
</feature>
<keyword evidence="8" id="KW-0498">Mitosis</keyword>
<reference evidence="18 19" key="1">
    <citation type="submission" date="2017-05" db="EMBL/GenBank/DDBJ databases">
        <title>Genome of assembly of the Bengalese finch, Lonchura striata domestica.</title>
        <authorList>
            <person name="Colquitt B.M."/>
            <person name="Brainard M.S."/>
        </authorList>
    </citation>
    <scope>NUCLEOTIDE SEQUENCE [LARGE SCALE GENOMIC DNA]</scope>
    <source>
        <strain evidence="18">White83orange57</strain>
    </source>
</reference>
<feature type="compositionally biased region" description="Basic and acidic residues" evidence="15">
    <location>
        <begin position="485"/>
        <end position="495"/>
    </location>
</feature>